<proteinExistence type="predicted"/>
<keyword evidence="1" id="KW-1133">Transmembrane helix</keyword>
<keyword evidence="1" id="KW-0812">Transmembrane</keyword>
<organism evidence="3 4">
    <name type="scientific">Nocardioides lianchengensis</name>
    <dbReference type="NCBI Taxonomy" id="1045774"/>
    <lineage>
        <taxon>Bacteria</taxon>
        <taxon>Bacillati</taxon>
        <taxon>Actinomycetota</taxon>
        <taxon>Actinomycetes</taxon>
        <taxon>Propionibacteriales</taxon>
        <taxon>Nocardioidaceae</taxon>
        <taxon>Nocardioides</taxon>
    </lineage>
</organism>
<dbReference type="Proteomes" id="UP000199034">
    <property type="component" value="Unassembled WGS sequence"/>
</dbReference>
<keyword evidence="4" id="KW-1185">Reference proteome</keyword>
<dbReference type="RefSeq" id="WP_090856464.1">
    <property type="nucleotide sequence ID" value="NZ_FMZM01000006.1"/>
</dbReference>
<evidence type="ECO:0000256" key="1">
    <source>
        <dbReference type="SAM" id="Phobius"/>
    </source>
</evidence>
<name>A0A1G6SVA2_9ACTN</name>
<feature type="signal peptide" evidence="2">
    <location>
        <begin position="1"/>
        <end position="20"/>
    </location>
</feature>
<gene>
    <name evidence="3" type="ORF">SAMN05421872_106295</name>
</gene>
<sequence>MWLKLMVLGALLLGASELTASIGYDEQAAEVRALRDSGGVETTGALVDTFERERTRGGRRNRSTYTVVCGVYAYRVAGEDYTHREYDQCDEDAVPDTLALLYDASRPGDVHNNTDEWLASQDRQSASVWWFRIGGGVLVGLGLVVLGFRIRRRFASPRLTT</sequence>
<reference evidence="3 4" key="1">
    <citation type="submission" date="2016-10" db="EMBL/GenBank/DDBJ databases">
        <authorList>
            <person name="de Groot N.N."/>
        </authorList>
    </citation>
    <scope>NUCLEOTIDE SEQUENCE [LARGE SCALE GENOMIC DNA]</scope>
    <source>
        <strain evidence="3 4">CGMCC 4.6858</strain>
    </source>
</reference>
<dbReference type="AlphaFoldDB" id="A0A1G6SVA2"/>
<evidence type="ECO:0000313" key="3">
    <source>
        <dbReference type="EMBL" id="SDD20719.1"/>
    </source>
</evidence>
<evidence type="ECO:0000256" key="2">
    <source>
        <dbReference type="SAM" id="SignalP"/>
    </source>
</evidence>
<feature type="chain" id="PRO_5038793449" description="DUF3592 domain-containing protein" evidence="2">
    <location>
        <begin position="21"/>
        <end position="161"/>
    </location>
</feature>
<dbReference type="EMBL" id="FMZM01000006">
    <property type="protein sequence ID" value="SDD20719.1"/>
    <property type="molecule type" value="Genomic_DNA"/>
</dbReference>
<protein>
    <recommendedName>
        <fullName evidence="5">DUF3592 domain-containing protein</fullName>
    </recommendedName>
</protein>
<accession>A0A1G6SVA2</accession>
<evidence type="ECO:0000313" key="4">
    <source>
        <dbReference type="Proteomes" id="UP000199034"/>
    </source>
</evidence>
<keyword evidence="2" id="KW-0732">Signal</keyword>
<evidence type="ECO:0008006" key="5">
    <source>
        <dbReference type="Google" id="ProtNLM"/>
    </source>
</evidence>
<keyword evidence="1" id="KW-0472">Membrane</keyword>
<dbReference type="STRING" id="1045774.SAMN05421872_106295"/>
<feature type="transmembrane region" description="Helical" evidence="1">
    <location>
        <begin position="129"/>
        <end position="148"/>
    </location>
</feature>